<feature type="compositionally biased region" description="Low complexity" evidence="1">
    <location>
        <begin position="48"/>
        <end position="61"/>
    </location>
</feature>
<protein>
    <recommendedName>
        <fullName evidence="3">Ecp2 effector protein-like domain-containing protein</fullName>
    </recommendedName>
</protein>
<evidence type="ECO:0000256" key="1">
    <source>
        <dbReference type="SAM" id="MobiDB-lite"/>
    </source>
</evidence>
<accession>A0A2U3DZX4</accession>
<comment type="caution">
    <text evidence="4">The sequence shown here is derived from an EMBL/GenBank/DDBJ whole genome shotgun (WGS) entry which is preliminary data.</text>
</comment>
<gene>
    <name evidence="4" type="ORF">PCL_02687</name>
</gene>
<proteinExistence type="predicted"/>
<feature type="region of interest" description="Disordered" evidence="1">
    <location>
        <begin position="315"/>
        <end position="348"/>
    </location>
</feature>
<feature type="region of interest" description="Disordered" evidence="1">
    <location>
        <begin position="45"/>
        <end position="68"/>
    </location>
</feature>
<reference evidence="4 5" key="1">
    <citation type="journal article" date="2016" name="Front. Microbiol.">
        <title>Genome and transcriptome sequences reveal the specific parasitism of the nematophagous Purpureocillium lilacinum 36-1.</title>
        <authorList>
            <person name="Xie J."/>
            <person name="Li S."/>
            <person name="Mo C."/>
            <person name="Xiao X."/>
            <person name="Peng D."/>
            <person name="Wang G."/>
            <person name="Xiao Y."/>
        </authorList>
    </citation>
    <scope>NUCLEOTIDE SEQUENCE [LARGE SCALE GENOMIC DNA]</scope>
    <source>
        <strain evidence="4 5">36-1</strain>
    </source>
</reference>
<dbReference type="EMBL" id="LCWV01000017">
    <property type="protein sequence ID" value="PWI67766.1"/>
    <property type="molecule type" value="Genomic_DNA"/>
</dbReference>
<feature type="region of interest" description="Disordered" evidence="1">
    <location>
        <begin position="207"/>
        <end position="285"/>
    </location>
</feature>
<feature type="transmembrane region" description="Helical" evidence="2">
    <location>
        <begin position="613"/>
        <end position="637"/>
    </location>
</feature>
<dbReference type="Pfam" id="PF14856">
    <property type="entry name" value="Hce2"/>
    <property type="match status" value="1"/>
</dbReference>
<keyword evidence="2" id="KW-0472">Membrane</keyword>
<name>A0A2U3DZX4_PURLI</name>
<keyword evidence="2" id="KW-0812">Transmembrane</keyword>
<dbReference type="AlphaFoldDB" id="A0A2U3DZX4"/>
<evidence type="ECO:0000259" key="3">
    <source>
        <dbReference type="Pfam" id="PF14856"/>
    </source>
</evidence>
<evidence type="ECO:0000313" key="4">
    <source>
        <dbReference type="EMBL" id="PWI67766.1"/>
    </source>
</evidence>
<feature type="region of interest" description="Disordered" evidence="1">
    <location>
        <begin position="448"/>
        <end position="519"/>
    </location>
</feature>
<evidence type="ECO:0000256" key="2">
    <source>
        <dbReference type="SAM" id="Phobius"/>
    </source>
</evidence>
<evidence type="ECO:0000313" key="5">
    <source>
        <dbReference type="Proteomes" id="UP000245956"/>
    </source>
</evidence>
<dbReference type="InterPro" id="IPR029226">
    <property type="entry name" value="Ecp2-like"/>
</dbReference>
<feature type="transmembrane region" description="Helical" evidence="2">
    <location>
        <begin position="139"/>
        <end position="158"/>
    </location>
</feature>
<keyword evidence="2" id="KW-1133">Transmembrane helix</keyword>
<organism evidence="4 5">
    <name type="scientific">Purpureocillium lilacinum</name>
    <name type="common">Paecilomyces lilacinus</name>
    <dbReference type="NCBI Taxonomy" id="33203"/>
    <lineage>
        <taxon>Eukaryota</taxon>
        <taxon>Fungi</taxon>
        <taxon>Dikarya</taxon>
        <taxon>Ascomycota</taxon>
        <taxon>Pezizomycotina</taxon>
        <taxon>Sordariomycetes</taxon>
        <taxon>Hypocreomycetidae</taxon>
        <taxon>Hypocreales</taxon>
        <taxon>Ophiocordycipitaceae</taxon>
        <taxon>Purpureocillium</taxon>
    </lineage>
</organism>
<dbReference type="Proteomes" id="UP000245956">
    <property type="component" value="Unassembled WGS sequence"/>
</dbReference>
<sequence>MPLSSFIGGIGASRESRVARGGMWVMAGFVRIRWAVVRSMDAARRGETGQQRQARAQAGRAHSSWGGTSGAQPCCQLNRQPGPAVFACTPAHHTHTNWERLGTPLIAVHNAERCSPVPTVGSMDQPPHTPRGSSHRGTLFVTAGVGIIIIIIIIVVVARPITNKRIISACLPLLPFCSVRDGGCPLTPVPPKSSHAIHLTEYLHATPRFSHCPPPDTQGSRRRTQPRRSASAAIPGSVTSKNQNELDFPRFANLSARHPSLPPISGADMAARRRGDSPQALGENRWAKQTRVSVVAVESSSGRLAGPLINIRRRRRQRKAPPWTVHDLRNDRQPLNCPRSGANGGQHRDTVGLAGQTRSASSPGAAAAPAAVAVHQASPPLGTEVECAVVQKPGLPRALLMRRESVQKREAVVSSLRFSQRLAEATVPRFPSLDDDTALVSRLIHSSTSSAVQEPHRTADSLTTTTTDKGARHRLLLQARGTERSQLANRRPPSPRLRNHESKFPSDTRTTCASPTERPSFHHSFPLSAPFRHPRHLGPLRFPPVLVVVVDTRLRRSPLWYGFCTLISLSNRCIASLALVSPTPRAYCHLQTIFTRLSLSLSFSPTNKKRRKVVVVVAVNMFASALGLLVLAVSWALPMAALGSPIANTTGLSWTPAADHQTTCERPATFAADPSLEPANWRECAALYSSWATENGTFRLLPERQQAEKKLSGRDGDGVGSEYDADSFLVLLRETDCVLAVRPMDPAKAPFTVGDRDVNMLLEESLKNYSHGTELAVSGVVKCADAGGEKAGLMWQLAKTAK</sequence>
<feature type="domain" description="Ecp2 effector protein-like" evidence="3">
    <location>
        <begin position="664"/>
        <end position="783"/>
    </location>
</feature>